<feature type="compositionally biased region" description="Polar residues" evidence="1">
    <location>
        <begin position="1"/>
        <end position="13"/>
    </location>
</feature>
<comment type="caution">
    <text evidence="2">The sequence shown here is derived from an EMBL/GenBank/DDBJ whole genome shotgun (WGS) entry which is preliminary data.</text>
</comment>
<gene>
    <name evidence="2" type="ORF">ACH3VR_08685</name>
</gene>
<feature type="region of interest" description="Disordered" evidence="1">
    <location>
        <begin position="1"/>
        <end position="21"/>
    </location>
</feature>
<name>A0ABW7QA61_9MICO</name>
<organism evidence="2 3">
    <name type="scientific">Microbacterium alkaliflavum</name>
    <dbReference type="NCBI Taxonomy" id="3248839"/>
    <lineage>
        <taxon>Bacteria</taxon>
        <taxon>Bacillati</taxon>
        <taxon>Actinomycetota</taxon>
        <taxon>Actinomycetes</taxon>
        <taxon>Micrococcales</taxon>
        <taxon>Microbacteriaceae</taxon>
        <taxon>Microbacterium</taxon>
    </lineage>
</organism>
<accession>A0ABW7QA61</accession>
<dbReference type="Proteomes" id="UP001610861">
    <property type="component" value="Unassembled WGS sequence"/>
</dbReference>
<dbReference type="EMBL" id="JBIQWL010000002">
    <property type="protein sequence ID" value="MFH8250424.1"/>
    <property type="molecule type" value="Genomic_DNA"/>
</dbReference>
<evidence type="ECO:0000313" key="2">
    <source>
        <dbReference type="EMBL" id="MFH8250424.1"/>
    </source>
</evidence>
<sequence length="57" mass="6446">MSWTHSYHSSDPARQQRDMRLSEARSAFLAAKRALEQAHVELLRAHSQAVRGANEDA</sequence>
<dbReference type="RefSeq" id="WP_396640359.1">
    <property type="nucleotide sequence ID" value="NZ_JBIQWL010000002.1"/>
</dbReference>
<evidence type="ECO:0000256" key="1">
    <source>
        <dbReference type="SAM" id="MobiDB-lite"/>
    </source>
</evidence>
<proteinExistence type="predicted"/>
<evidence type="ECO:0000313" key="3">
    <source>
        <dbReference type="Proteomes" id="UP001610861"/>
    </source>
</evidence>
<protein>
    <submittedName>
        <fullName evidence="2">Uncharacterized protein</fullName>
    </submittedName>
</protein>
<keyword evidence="3" id="KW-1185">Reference proteome</keyword>
<reference evidence="2 3" key="1">
    <citation type="submission" date="2024-09" db="EMBL/GenBank/DDBJ databases">
        <authorList>
            <person name="Pan X."/>
        </authorList>
    </citation>
    <scope>NUCLEOTIDE SEQUENCE [LARGE SCALE GENOMIC DNA]</scope>
    <source>
        <strain evidence="2 3">B2969</strain>
    </source>
</reference>